<accession>A0A915DNK5</accession>
<reference evidence="2" key="1">
    <citation type="submission" date="2022-11" db="UniProtKB">
        <authorList>
            <consortium name="WormBaseParasite"/>
        </authorList>
    </citation>
    <scope>IDENTIFICATION</scope>
</reference>
<dbReference type="Proteomes" id="UP000887574">
    <property type="component" value="Unplaced"/>
</dbReference>
<evidence type="ECO:0000313" key="1">
    <source>
        <dbReference type="Proteomes" id="UP000887574"/>
    </source>
</evidence>
<organism evidence="1 2">
    <name type="scientific">Ditylenchus dipsaci</name>
    <dbReference type="NCBI Taxonomy" id="166011"/>
    <lineage>
        <taxon>Eukaryota</taxon>
        <taxon>Metazoa</taxon>
        <taxon>Ecdysozoa</taxon>
        <taxon>Nematoda</taxon>
        <taxon>Chromadorea</taxon>
        <taxon>Rhabditida</taxon>
        <taxon>Tylenchina</taxon>
        <taxon>Tylenchomorpha</taxon>
        <taxon>Sphaerularioidea</taxon>
        <taxon>Anguinidae</taxon>
        <taxon>Anguininae</taxon>
        <taxon>Ditylenchus</taxon>
    </lineage>
</organism>
<name>A0A915DNK5_9BILA</name>
<dbReference type="AlphaFoldDB" id="A0A915DNK5"/>
<evidence type="ECO:0000313" key="2">
    <source>
        <dbReference type="WBParaSite" id="jg21887"/>
    </source>
</evidence>
<sequence>MSASDLLNFSDDEDEENEAKRANCGIINCYDGSKDDLIHCFKAHGSVSEGRSMLRDARADLEECSLAKEIDRAQDEENGYMCENLLD</sequence>
<proteinExistence type="predicted"/>
<keyword evidence="1" id="KW-1185">Reference proteome</keyword>
<dbReference type="WBParaSite" id="jg21887">
    <property type="protein sequence ID" value="jg21887"/>
    <property type="gene ID" value="jg21887"/>
</dbReference>
<protein>
    <submittedName>
        <fullName evidence="2">Uncharacterized protein</fullName>
    </submittedName>
</protein>